<evidence type="ECO:0000256" key="1">
    <source>
        <dbReference type="ARBA" id="ARBA00010954"/>
    </source>
</evidence>
<feature type="compositionally biased region" description="Low complexity" evidence="2">
    <location>
        <begin position="66"/>
        <end position="94"/>
    </location>
</feature>
<feature type="compositionally biased region" description="Low complexity" evidence="2">
    <location>
        <begin position="649"/>
        <end position="664"/>
    </location>
</feature>
<feature type="compositionally biased region" description="Polar residues" evidence="2">
    <location>
        <begin position="488"/>
        <end position="501"/>
    </location>
</feature>
<reference evidence="3" key="1">
    <citation type="journal article" date="2023" name="Mol. Phylogenet. Evol.">
        <title>Genome-scale phylogeny and comparative genomics of the fungal order Sordariales.</title>
        <authorList>
            <person name="Hensen N."/>
            <person name="Bonometti L."/>
            <person name="Westerberg I."/>
            <person name="Brannstrom I.O."/>
            <person name="Guillou S."/>
            <person name="Cros-Aarteil S."/>
            <person name="Calhoun S."/>
            <person name="Haridas S."/>
            <person name="Kuo A."/>
            <person name="Mondo S."/>
            <person name="Pangilinan J."/>
            <person name="Riley R."/>
            <person name="LaButti K."/>
            <person name="Andreopoulos B."/>
            <person name="Lipzen A."/>
            <person name="Chen C."/>
            <person name="Yan M."/>
            <person name="Daum C."/>
            <person name="Ng V."/>
            <person name="Clum A."/>
            <person name="Steindorff A."/>
            <person name="Ohm R.A."/>
            <person name="Martin F."/>
            <person name="Silar P."/>
            <person name="Natvig D.O."/>
            <person name="Lalanne C."/>
            <person name="Gautier V."/>
            <person name="Ament-Velasquez S.L."/>
            <person name="Kruys A."/>
            <person name="Hutchinson M.I."/>
            <person name="Powell A.J."/>
            <person name="Barry K."/>
            <person name="Miller A.N."/>
            <person name="Grigoriev I.V."/>
            <person name="Debuchy R."/>
            <person name="Gladieux P."/>
            <person name="Hiltunen Thoren M."/>
            <person name="Johannesson H."/>
        </authorList>
    </citation>
    <scope>NUCLEOTIDE SEQUENCE</scope>
    <source>
        <strain evidence="3">CBS 560.94</strain>
    </source>
</reference>
<feature type="region of interest" description="Disordered" evidence="2">
    <location>
        <begin position="1"/>
        <end position="125"/>
    </location>
</feature>
<reference evidence="3" key="2">
    <citation type="submission" date="2023-06" db="EMBL/GenBank/DDBJ databases">
        <authorList>
            <consortium name="Lawrence Berkeley National Laboratory"/>
            <person name="Haridas S."/>
            <person name="Hensen N."/>
            <person name="Bonometti L."/>
            <person name="Westerberg I."/>
            <person name="Brannstrom I.O."/>
            <person name="Guillou S."/>
            <person name="Cros-Aarteil S."/>
            <person name="Calhoun S."/>
            <person name="Kuo A."/>
            <person name="Mondo S."/>
            <person name="Pangilinan J."/>
            <person name="Riley R."/>
            <person name="Labutti K."/>
            <person name="Andreopoulos B."/>
            <person name="Lipzen A."/>
            <person name="Chen C."/>
            <person name="Yanf M."/>
            <person name="Daum C."/>
            <person name="Ng V."/>
            <person name="Clum A."/>
            <person name="Steindorff A."/>
            <person name="Ohm R."/>
            <person name="Martin F."/>
            <person name="Silar P."/>
            <person name="Natvig D."/>
            <person name="Lalanne C."/>
            <person name="Gautier V."/>
            <person name="Ament-Velasquez S.L."/>
            <person name="Kruys A."/>
            <person name="Hutchinson M.I."/>
            <person name="Powell A.J."/>
            <person name="Barry K."/>
            <person name="Miller A.N."/>
            <person name="Grigoriev I.V."/>
            <person name="Debuchy R."/>
            <person name="Gladieux P."/>
            <person name="Thoren M.H."/>
            <person name="Johannesson H."/>
        </authorList>
    </citation>
    <scope>NUCLEOTIDE SEQUENCE</scope>
    <source>
        <strain evidence="3">CBS 560.94</strain>
    </source>
</reference>
<keyword evidence="4" id="KW-1185">Reference proteome</keyword>
<dbReference type="InterPro" id="IPR008862">
    <property type="entry name" value="Tcp11"/>
</dbReference>
<dbReference type="Proteomes" id="UP001278500">
    <property type="component" value="Unassembled WGS sequence"/>
</dbReference>
<feature type="region of interest" description="Disordered" evidence="2">
    <location>
        <begin position="644"/>
        <end position="672"/>
    </location>
</feature>
<feature type="compositionally biased region" description="Basic and acidic residues" evidence="2">
    <location>
        <begin position="52"/>
        <end position="61"/>
    </location>
</feature>
<evidence type="ECO:0000256" key="2">
    <source>
        <dbReference type="SAM" id="MobiDB-lite"/>
    </source>
</evidence>
<gene>
    <name evidence="3" type="ORF">B0H65DRAFT_183671</name>
</gene>
<protein>
    <submittedName>
        <fullName evidence="3">T-complex protein 11-domain-containing protein</fullName>
    </submittedName>
</protein>
<proteinExistence type="inferred from homology"/>
<dbReference type="GO" id="GO:0010737">
    <property type="term" value="P:protein kinase A signaling"/>
    <property type="evidence" value="ECO:0007669"/>
    <property type="project" value="TreeGrafter"/>
</dbReference>
<comment type="caution">
    <text evidence="3">The sequence shown here is derived from an EMBL/GenBank/DDBJ whole genome shotgun (WGS) entry which is preliminary data.</text>
</comment>
<comment type="similarity">
    <text evidence="1">Belongs to the TCP11 family.</text>
</comment>
<name>A0AAE0MRZ3_9PEZI</name>
<dbReference type="Pfam" id="PF05794">
    <property type="entry name" value="Tcp11"/>
    <property type="match status" value="1"/>
</dbReference>
<feature type="compositionally biased region" description="Low complexity" evidence="2">
    <location>
        <begin position="107"/>
        <end position="116"/>
    </location>
</feature>
<dbReference type="AlphaFoldDB" id="A0AAE0MRZ3"/>
<evidence type="ECO:0000313" key="3">
    <source>
        <dbReference type="EMBL" id="KAK3344721.1"/>
    </source>
</evidence>
<feature type="compositionally biased region" description="Low complexity" evidence="2">
    <location>
        <begin position="476"/>
        <end position="487"/>
    </location>
</feature>
<dbReference type="PANTHER" id="PTHR12832:SF11">
    <property type="entry name" value="LD23868P"/>
    <property type="match status" value="1"/>
</dbReference>
<dbReference type="GeneID" id="87858691"/>
<dbReference type="EMBL" id="JAUEPP010000004">
    <property type="protein sequence ID" value="KAK3344721.1"/>
    <property type="molecule type" value="Genomic_DNA"/>
</dbReference>
<feature type="region of interest" description="Disordered" evidence="2">
    <location>
        <begin position="467"/>
        <end position="506"/>
    </location>
</feature>
<feature type="compositionally biased region" description="Low complexity" evidence="2">
    <location>
        <begin position="25"/>
        <end position="36"/>
    </location>
</feature>
<accession>A0AAE0MRZ3</accession>
<evidence type="ECO:0000313" key="4">
    <source>
        <dbReference type="Proteomes" id="UP001278500"/>
    </source>
</evidence>
<organism evidence="3 4">
    <name type="scientific">Neurospora tetraspora</name>
    <dbReference type="NCBI Taxonomy" id="94610"/>
    <lineage>
        <taxon>Eukaryota</taxon>
        <taxon>Fungi</taxon>
        <taxon>Dikarya</taxon>
        <taxon>Ascomycota</taxon>
        <taxon>Pezizomycotina</taxon>
        <taxon>Sordariomycetes</taxon>
        <taxon>Sordariomycetidae</taxon>
        <taxon>Sordariales</taxon>
        <taxon>Sordariaceae</taxon>
        <taxon>Neurospora</taxon>
    </lineage>
</organism>
<sequence length="736" mass="81611">MGEQGAGSGFESHLSTHRRQDSTAEEPLPTETVPETRNPPQQSEQEDQIMQEFDRVSRELVTDGGESTASTPAAETAPRLSRNSSTSSNRQSTSEYFTAHARDRRPSPLSRSSSVPIAPKPLEPPVTRATLSELDVSKIIHNPKLRHDINFDPELHFRPNLDGEKGKRKQEKANQFWNMLMEQLIQFVMDREGFYARYGTDDNWCLPALLKAAREIIETLVPQRDRDLLNDGLNVELLMQQFHRGVADLEKLAAWLSGVLKLHCAPMRDEWVDEMYNELSNGNRNNDMGELVKGMRNLLSVLEAMKLDVANHQIRCLRPVLIEDTVHFEQRFFIKKIQARKLSIAAAKEWYRNAETAASIAYANTPSPHAQAFGETGTFFEALTHLVLPSTSTNNVPNTFLFDEERILKLRSDMYDSICLEICMRKYEDYDSLSRQFSSGVPAYLSEDNGRTLSTRSSAEFNFSRPSSLTFSDRNSLSSTASSPRSSVIFTPTTGSCTPAPQDSAESRRKAQDLYSSLLALLHTAPPASRPDYRWKNLAGAMALQILRFVNHPQASLAELEANLVRVLGDPTCEVFREVEAEFQQKLLGEVAVKVKEFRNLSGVGLFSRATGGRIQTPGTRAWNAGGAGDHLRTPGASKVMGIQSLGGSESTTTASSSSSSSSTRDPREEAGVEDMATRVAHFGILHWRVWAQLAYVGDVESELESAELMAQMQAQGSAYAEQFAAAAAAANVGRI</sequence>
<dbReference type="PANTHER" id="PTHR12832">
    <property type="entry name" value="TESTIS-SPECIFIC PROTEIN PBS13 T-COMPLEX 11"/>
    <property type="match status" value="1"/>
</dbReference>
<dbReference type="RefSeq" id="XP_062681334.1">
    <property type="nucleotide sequence ID" value="XM_062821537.1"/>
</dbReference>